<protein>
    <submittedName>
        <fullName evidence="1">OsmC-like protein</fullName>
    </submittedName>
</protein>
<dbReference type="AlphaFoldDB" id="A0A157QK63"/>
<organism evidence="1 2">
    <name type="scientific">Bordetella ansorpii</name>
    <dbReference type="NCBI Taxonomy" id="288768"/>
    <lineage>
        <taxon>Bacteria</taxon>
        <taxon>Pseudomonadati</taxon>
        <taxon>Pseudomonadota</taxon>
        <taxon>Betaproteobacteria</taxon>
        <taxon>Burkholderiales</taxon>
        <taxon>Alcaligenaceae</taxon>
        <taxon>Bordetella</taxon>
    </lineage>
</organism>
<sequence length="131" mass="14287">MTIHIRSTGGADAMRFLANAEGHDLPLGLPAPTGDGPDPHDYFDTALGGCKVLTLMLYAQRKQMPLTSVEVDVVRDASEERKGVYRLTVQLKLLGELTEAQREELLSVADRCPVHKLMTATDVQISTVLQA</sequence>
<dbReference type="Gene3D" id="3.30.300.20">
    <property type="match status" value="1"/>
</dbReference>
<accession>A0A157QK63</accession>
<dbReference type="RefSeq" id="WP_066416476.1">
    <property type="nucleotide sequence ID" value="NZ_FKBS01000025.1"/>
</dbReference>
<dbReference type="EMBL" id="FKBS01000025">
    <property type="protein sequence ID" value="SAI45906.1"/>
    <property type="molecule type" value="Genomic_DNA"/>
</dbReference>
<dbReference type="InterPro" id="IPR036102">
    <property type="entry name" value="OsmC/Ohrsf"/>
</dbReference>
<dbReference type="OrthoDB" id="9789573at2"/>
<proteinExistence type="predicted"/>
<evidence type="ECO:0000313" key="2">
    <source>
        <dbReference type="Proteomes" id="UP000077037"/>
    </source>
</evidence>
<dbReference type="InterPro" id="IPR015946">
    <property type="entry name" value="KH_dom-like_a/b"/>
</dbReference>
<dbReference type="InterPro" id="IPR003718">
    <property type="entry name" value="OsmC/Ohr_fam"/>
</dbReference>
<dbReference type="PANTHER" id="PTHR39624:SF2">
    <property type="entry name" value="OSMC-LIKE PROTEIN"/>
    <property type="match status" value="1"/>
</dbReference>
<dbReference type="SUPFAM" id="SSF82784">
    <property type="entry name" value="OsmC-like"/>
    <property type="match status" value="1"/>
</dbReference>
<evidence type="ECO:0000313" key="1">
    <source>
        <dbReference type="EMBL" id="SAI45906.1"/>
    </source>
</evidence>
<dbReference type="Pfam" id="PF02566">
    <property type="entry name" value="OsmC"/>
    <property type="match status" value="1"/>
</dbReference>
<dbReference type="Proteomes" id="UP000077037">
    <property type="component" value="Unassembled WGS sequence"/>
</dbReference>
<gene>
    <name evidence="1" type="ORF">SAMEA1982600_03626</name>
</gene>
<name>A0A157QK63_9BORD</name>
<dbReference type="PANTHER" id="PTHR39624">
    <property type="entry name" value="PROTEIN INVOLVED IN RIMO-MEDIATED BETA-METHYLTHIOLATION OF RIBOSOMAL PROTEIN S12 YCAO"/>
    <property type="match status" value="1"/>
</dbReference>
<reference evidence="1 2" key="1">
    <citation type="submission" date="2016-03" db="EMBL/GenBank/DDBJ databases">
        <authorList>
            <consortium name="Pathogen Informatics"/>
        </authorList>
    </citation>
    <scope>NUCLEOTIDE SEQUENCE [LARGE SCALE GENOMIC DNA]</scope>
    <source>
        <strain evidence="1 2">NCTC13364</strain>
    </source>
</reference>